<evidence type="ECO:0000313" key="9">
    <source>
        <dbReference type="Proteomes" id="UP000245934"/>
    </source>
</evidence>
<comment type="cofactor">
    <cofactor evidence="1">
        <name>[4Fe-4S] cluster</name>
        <dbReference type="ChEBI" id="CHEBI:49883"/>
    </cofactor>
</comment>
<dbReference type="SUPFAM" id="SSF56770">
    <property type="entry name" value="HydA/Nqo6-like"/>
    <property type="match status" value="1"/>
</dbReference>
<dbReference type="EMBL" id="QGMZ01000010">
    <property type="protein sequence ID" value="PWR75384.1"/>
    <property type="molecule type" value="Genomic_DNA"/>
</dbReference>
<dbReference type="Gene3D" id="3.40.50.12280">
    <property type="match status" value="1"/>
</dbReference>
<dbReference type="RefSeq" id="WP_109939903.1">
    <property type="nucleotide sequence ID" value="NZ_CP176366.1"/>
</dbReference>
<accession>A0A2V2N5L1</accession>
<dbReference type="GO" id="GO:0046872">
    <property type="term" value="F:metal ion binding"/>
    <property type="evidence" value="ECO:0007669"/>
    <property type="project" value="UniProtKB-KW"/>
</dbReference>
<evidence type="ECO:0000259" key="7">
    <source>
        <dbReference type="Pfam" id="PF01058"/>
    </source>
</evidence>
<dbReference type="Proteomes" id="UP000245934">
    <property type="component" value="Unassembled WGS sequence"/>
</dbReference>
<dbReference type="AlphaFoldDB" id="A0A2V2N5L1"/>
<protein>
    <submittedName>
        <fullName evidence="8">Hydrogenase</fullName>
    </submittedName>
</protein>
<keyword evidence="3" id="KW-0004">4Fe-4S</keyword>
<evidence type="ECO:0000256" key="1">
    <source>
        <dbReference type="ARBA" id="ARBA00001966"/>
    </source>
</evidence>
<reference evidence="8 9" key="1">
    <citation type="submission" date="2018-05" db="EMBL/GenBank/DDBJ databases">
        <title>Draft genome of Methanospirillum stamsii Pt1.</title>
        <authorList>
            <person name="Dueholm M.S."/>
            <person name="Nielsen P.H."/>
            <person name="Bakmann L.F."/>
            <person name="Otzen D.E."/>
        </authorList>
    </citation>
    <scope>NUCLEOTIDE SEQUENCE [LARGE SCALE GENOMIC DNA]</scope>
    <source>
        <strain evidence="8 9">Pt1</strain>
    </source>
</reference>
<dbReference type="OrthoDB" id="5740at2157"/>
<evidence type="ECO:0000313" key="8">
    <source>
        <dbReference type="EMBL" id="PWR75384.1"/>
    </source>
</evidence>
<evidence type="ECO:0000256" key="3">
    <source>
        <dbReference type="ARBA" id="ARBA00022485"/>
    </source>
</evidence>
<comment type="similarity">
    <text evidence="2">Belongs to the complex I 20 kDa subunit family.</text>
</comment>
<keyword evidence="6" id="KW-0411">Iron-sulfur</keyword>
<dbReference type="Pfam" id="PF01058">
    <property type="entry name" value="Oxidored_q6"/>
    <property type="match status" value="1"/>
</dbReference>
<comment type="caution">
    <text evidence="8">The sequence shown here is derived from an EMBL/GenBank/DDBJ whole genome shotgun (WGS) entry which is preliminary data.</text>
</comment>
<evidence type="ECO:0000256" key="2">
    <source>
        <dbReference type="ARBA" id="ARBA00009173"/>
    </source>
</evidence>
<keyword evidence="9" id="KW-1185">Reference proteome</keyword>
<evidence type="ECO:0000256" key="5">
    <source>
        <dbReference type="ARBA" id="ARBA00023004"/>
    </source>
</evidence>
<dbReference type="InterPro" id="IPR052375">
    <property type="entry name" value="Complex_I_20kDa-like"/>
</dbReference>
<gene>
    <name evidence="8" type="ORF">DLD82_04405</name>
</gene>
<dbReference type="PANTHER" id="PTHR42989">
    <property type="entry name" value="HYDROGENASE-4 COMPONENT I"/>
    <property type="match status" value="1"/>
</dbReference>
<keyword evidence="5" id="KW-0408">Iron</keyword>
<dbReference type="InterPro" id="IPR006137">
    <property type="entry name" value="NADH_UbQ_OxRdtase-like_20kDa"/>
</dbReference>
<dbReference type="GeneID" id="97609697"/>
<sequence>MRLSPSFNRSLWVFHVNSGSCNGCDIEIVAALCPRYDPERFGIKLVGSPRHADVLLVTGPVTHQMRDRVKRVYDQMAAPKVVMCVGTCGQSGGVFYDSYNLDGPLDQVIPVDVYVPGCAPRPEAIIYGVVQAIAKLERLEKEVRS</sequence>
<keyword evidence="4" id="KW-0479">Metal-binding</keyword>
<name>A0A2V2N5L1_9EURY</name>
<organism evidence="8 9">
    <name type="scientific">Methanospirillum stamsii</name>
    <dbReference type="NCBI Taxonomy" id="1277351"/>
    <lineage>
        <taxon>Archaea</taxon>
        <taxon>Methanobacteriati</taxon>
        <taxon>Methanobacteriota</taxon>
        <taxon>Stenosarchaea group</taxon>
        <taxon>Methanomicrobia</taxon>
        <taxon>Methanomicrobiales</taxon>
        <taxon>Methanospirillaceae</taxon>
        <taxon>Methanospirillum</taxon>
    </lineage>
</organism>
<feature type="domain" description="NADH:ubiquinone oxidoreductase-like 20kDa subunit" evidence="7">
    <location>
        <begin position="21"/>
        <end position="131"/>
    </location>
</feature>
<evidence type="ECO:0000256" key="6">
    <source>
        <dbReference type="ARBA" id="ARBA00023014"/>
    </source>
</evidence>
<proteinExistence type="inferred from homology"/>
<evidence type="ECO:0000256" key="4">
    <source>
        <dbReference type="ARBA" id="ARBA00022723"/>
    </source>
</evidence>
<dbReference type="PANTHER" id="PTHR42989:SF1">
    <property type="entry name" value="FORMATE HYDROGENLYASE SUBUNIT 7-RELATED"/>
    <property type="match status" value="1"/>
</dbReference>
<dbReference type="NCBIfam" id="NF005012">
    <property type="entry name" value="PRK06411.1"/>
    <property type="match status" value="1"/>
</dbReference>
<dbReference type="GO" id="GO:0051539">
    <property type="term" value="F:4 iron, 4 sulfur cluster binding"/>
    <property type="evidence" value="ECO:0007669"/>
    <property type="project" value="UniProtKB-KW"/>
</dbReference>